<comment type="caution">
    <text evidence="1">The sequence shown here is derived from an EMBL/GenBank/DDBJ whole genome shotgun (WGS) entry which is preliminary data.</text>
</comment>
<dbReference type="GO" id="GO:0016301">
    <property type="term" value="F:kinase activity"/>
    <property type="evidence" value="ECO:0007669"/>
    <property type="project" value="UniProtKB-KW"/>
</dbReference>
<name>A0A0F4LPH8_9LACO</name>
<keyword evidence="1" id="KW-0808">Transferase</keyword>
<evidence type="ECO:0000313" key="1">
    <source>
        <dbReference type="EMBL" id="KJY60228.1"/>
    </source>
</evidence>
<proteinExistence type="predicted"/>
<organism evidence="1 2">
    <name type="scientific">Lactobacillus apis</name>
    <dbReference type="NCBI Taxonomy" id="303541"/>
    <lineage>
        <taxon>Bacteria</taxon>
        <taxon>Bacillati</taxon>
        <taxon>Bacillota</taxon>
        <taxon>Bacilli</taxon>
        <taxon>Lactobacillales</taxon>
        <taxon>Lactobacillaceae</taxon>
        <taxon>Lactobacillus</taxon>
    </lineage>
</organism>
<reference evidence="1 2" key="1">
    <citation type="submission" date="2015-01" db="EMBL/GenBank/DDBJ databases">
        <title>Comparative genomics of the lactic acid bacteria isolated from the honey bee gut.</title>
        <authorList>
            <person name="Ellegaard K.M."/>
            <person name="Tamarit D."/>
            <person name="Javelind E."/>
            <person name="Olofsson T."/>
            <person name="Andersson S.G."/>
            <person name="Vasquez A."/>
        </authorList>
    </citation>
    <scope>NUCLEOTIDE SEQUENCE [LARGE SCALE GENOMIC DNA]</scope>
    <source>
        <strain evidence="1 2">Hma11</strain>
    </source>
</reference>
<dbReference type="AlphaFoldDB" id="A0A0F4LPH8"/>
<dbReference type="SUPFAM" id="SSF56112">
    <property type="entry name" value="Protein kinase-like (PK-like)"/>
    <property type="match status" value="1"/>
</dbReference>
<dbReference type="PATRIC" id="fig|303541.3.peg.1338"/>
<dbReference type="HOGENOM" id="CLU_952469_0_0_9"/>
<keyword evidence="1" id="KW-0418">Kinase</keyword>
<dbReference type="EMBL" id="JXLG01000009">
    <property type="protein sequence ID" value="KJY60228.1"/>
    <property type="molecule type" value="Genomic_DNA"/>
</dbReference>
<evidence type="ECO:0000313" key="2">
    <source>
        <dbReference type="Proteomes" id="UP000033682"/>
    </source>
</evidence>
<sequence>METRKILQEKLKATLTQITHESLNSTFVGYSELYKQVIFVKVFSQEGKFLTEKAVNEQLNSRVLGFFTIENPQRFILIMKDCAPIDLKLPLTTELAFEMGQELSAFHQNVKLFEGIYLNEQLFKKVEMDVSSLKNFVIRDRLEELLKAFNPIKAKIEHDLCAYSTVVLHGDVGVRNYKLVNGKMRLIDFERARKGVNYQDFIKLFYQDFNLNKNLISSFIEGYRTKGAKVEILPETQVFLIFITAVGIMKYVEKIEDQPFEKIGELMLETCTQYFNMDFGNESKQKLNAIIE</sequence>
<protein>
    <submittedName>
        <fullName evidence="1">Kae1-associated kinase</fullName>
    </submittedName>
</protein>
<accession>A0A0F4LPH8</accession>
<keyword evidence="2" id="KW-1185">Reference proteome</keyword>
<gene>
    <name evidence="1" type="ORF">JF72_11730</name>
</gene>
<dbReference type="Proteomes" id="UP000033682">
    <property type="component" value="Unassembled WGS sequence"/>
</dbReference>
<dbReference type="Gene3D" id="3.90.1200.10">
    <property type="match status" value="1"/>
</dbReference>
<dbReference type="InterPro" id="IPR011009">
    <property type="entry name" value="Kinase-like_dom_sf"/>
</dbReference>
<dbReference type="RefSeq" id="WP_046307672.1">
    <property type="nucleotide sequence ID" value="NZ_KQ034000.1"/>
</dbReference>
<dbReference type="STRING" id="303541.JF72_11730"/>